<dbReference type="RefSeq" id="WP_121687746.1">
    <property type="nucleotide sequence ID" value="NZ_RCUY01000002.1"/>
</dbReference>
<reference evidence="1 2" key="1">
    <citation type="submission" date="2018-10" db="EMBL/GenBank/DDBJ databases">
        <authorList>
            <person name="Li J."/>
        </authorList>
    </citation>
    <scope>NUCLEOTIDE SEQUENCE [LARGE SCALE GENOMIC DNA]</scope>
    <source>
        <strain evidence="1 2">JCM 11654</strain>
    </source>
</reference>
<dbReference type="PANTHER" id="PTHR41913:SF1">
    <property type="entry name" value="DUF1684 DOMAIN-CONTAINING PROTEIN"/>
    <property type="match status" value="1"/>
</dbReference>
<organism evidence="1 2">
    <name type="scientific">Mycetocola lacteus</name>
    <dbReference type="NCBI Taxonomy" id="76637"/>
    <lineage>
        <taxon>Bacteria</taxon>
        <taxon>Bacillati</taxon>
        <taxon>Actinomycetota</taxon>
        <taxon>Actinomycetes</taxon>
        <taxon>Micrococcales</taxon>
        <taxon>Microbacteriaceae</taxon>
        <taxon>Mycetocola</taxon>
    </lineage>
</organism>
<keyword evidence="2" id="KW-1185">Reference proteome</keyword>
<proteinExistence type="predicted"/>
<dbReference type="Pfam" id="PF07920">
    <property type="entry name" value="DUF1684"/>
    <property type="match status" value="1"/>
</dbReference>
<comment type="caution">
    <text evidence="1">The sequence shown here is derived from an EMBL/GenBank/DDBJ whole genome shotgun (WGS) entry which is preliminary data.</text>
</comment>
<protein>
    <submittedName>
        <fullName evidence="1">DUF1684 domain-containing protein</fullName>
    </submittedName>
</protein>
<evidence type="ECO:0000313" key="1">
    <source>
        <dbReference type="EMBL" id="RLP84137.1"/>
    </source>
</evidence>
<gene>
    <name evidence="1" type="ORF">D9V34_04930</name>
</gene>
<sequence length="283" mass="30114">MILSPDSGSPSAASFDPAVAHAAWQTERLSQVSGRTGAAALINYVPLDATEQKITEFPLSARRIQAEAGVRVRAHTDGITLRTSAGITELAPGVETLVDRLGSDGLPLIEFGRFTIDAFSLDGTDVELRIYDAEAENLRTLTGIETNPYDPAWVLTGTFHAGEPDARVPWGFTRESDNGHTKAVPGTIAIRVGEADYSLLVFADGPALVLVFADATTGSISYAPGRFIRLDPVPDGDPIVLDFNRAFVPPCGFSDFFSCPIPPAHNRIAAAVIAGENRAQRAP</sequence>
<dbReference type="PANTHER" id="PTHR41913">
    <property type="entry name" value="DUF1684 DOMAIN-CONTAINING PROTEIN"/>
    <property type="match status" value="1"/>
</dbReference>
<name>A0A3L7AUH8_9MICO</name>
<accession>A0A3L7AUH8</accession>
<dbReference type="OrthoDB" id="5493262at2"/>
<dbReference type="AlphaFoldDB" id="A0A3L7AUH8"/>
<dbReference type="EMBL" id="RCUY01000002">
    <property type="protein sequence ID" value="RLP84137.1"/>
    <property type="molecule type" value="Genomic_DNA"/>
</dbReference>
<evidence type="ECO:0000313" key="2">
    <source>
        <dbReference type="Proteomes" id="UP000269438"/>
    </source>
</evidence>
<dbReference type="Proteomes" id="UP000269438">
    <property type="component" value="Unassembled WGS sequence"/>
</dbReference>
<dbReference type="InterPro" id="IPR012467">
    <property type="entry name" value="DUF1684"/>
</dbReference>